<proteinExistence type="predicted"/>
<keyword evidence="2 5" id="KW-0812">Transmembrane</keyword>
<dbReference type="EMBL" id="JAUSTY010000016">
    <property type="protein sequence ID" value="MDQ0167449.1"/>
    <property type="molecule type" value="Genomic_DNA"/>
</dbReference>
<evidence type="ECO:0000256" key="1">
    <source>
        <dbReference type="ARBA" id="ARBA00004141"/>
    </source>
</evidence>
<evidence type="ECO:0000256" key="4">
    <source>
        <dbReference type="ARBA" id="ARBA00023136"/>
    </source>
</evidence>
<protein>
    <submittedName>
        <fullName evidence="6">Tic20 family protein</fullName>
    </submittedName>
</protein>
<gene>
    <name evidence="6" type="ORF">J2S11_003374</name>
</gene>
<dbReference type="Proteomes" id="UP001235840">
    <property type="component" value="Unassembled WGS sequence"/>
</dbReference>
<feature type="transmembrane region" description="Helical" evidence="5">
    <location>
        <begin position="69"/>
        <end position="102"/>
    </location>
</feature>
<evidence type="ECO:0000313" key="6">
    <source>
        <dbReference type="EMBL" id="MDQ0167449.1"/>
    </source>
</evidence>
<evidence type="ECO:0000256" key="2">
    <source>
        <dbReference type="ARBA" id="ARBA00022692"/>
    </source>
</evidence>
<evidence type="ECO:0000256" key="5">
    <source>
        <dbReference type="SAM" id="Phobius"/>
    </source>
</evidence>
<dbReference type="Pfam" id="PF09685">
    <property type="entry name" value="MamF_MmsF"/>
    <property type="match status" value="1"/>
</dbReference>
<name>A0ABT9W2Z9_9BACI</name>
<comment type="subcellular location">
    <subcellularLocation>
        <location evidence="1">Membrane</location>
        <topology evidence="1">Multi-pass membrane protein</topology>
    </subcellularLocation>
</comment>
<keyword evidence="4 5" id="KW-0472">Membrane</keyword>
<evidence type="ECO:0000313" key="7">
    <source>
        <dbReference type="Proteomes" id="UP001235840"/>
    </source>
</evidence>
<evidence type="ECO:0000256" key="3">
    <source>
        <dbReference type="ARBA" id="ARBA00022989"/>
    </source>
</evidence>
<dbReference type="InterPro" id="IPR019109">
    <property type="entry name" value="MamF_MmsF"/>
</dbReference>
<comment type="caution">
    <text evidence="6">The sequence shown here is derived from an EMBL/GenBank/DDBJ whole genome shotgun (WGS) entry which is preliminary data.</text>
</comment>
<organism evidence="6 7">
    <name type="scientific">Caldalkalibacillus horti</name>
    <dbReference type="NCBI Taxonomy" id="77523"/>
    <lineage>
        <taxon>Bacteria</taxon>
        <taxon>Bacillati</taxon>
        <taxon>Bacillota</taxon>
        <taxon>Bacilli</taxon>
        <taxon>Bacillales</taxon>
        <taxon>Bacillaceae</taxon>
        <taxon>Caldalkalibacillus</taxon>
    </lineage>
</organism>
<reference evidence="6 7" key="1">
    <citation type="submission" date="2023-07" db="EMBL/GenBank/DDBJ databases">
        <title>Genomic Encyclopedia of Type Strains, Phase IV (KMG-IV): sequencing the most valuable type-strain genomes for metagenomic binning, comparative biology and taxonomic classification.</title>
        <authorList>
            <person name="Goeker M."/>
        </authorList>
    </citation>
    <scope>NUCLEOTIDE SEQUENCE [LARGE SCALE GENOMIC DNA]</scope>
    <source>
        <strain evidence="6 7">DSM 12751</strain>
    </source>
</reference>
<keyword evidence="7" id="KW-1185">Reference proteome</keyword>
<feature type="transmembrane region" description="Helical" evidence="5">
    <location>
        <begin position="21"/>
        <end position="47"/>
    </location>
</feature>
<dbReference type="RefSeq" id="WP_343834465.1">
    <property type="nucleotide sequence ID" value="NZ_BAAADK010000001.1"/>
</dbReference>
<keyword evidence="3 5" id="KW-1133">Transmembrane helix</keyword>
<accession>A0ABT9W2Z9</accession>
<sequence length="123" mass="13949">MIVDHFSHSQLSKEERMWGTLCHLSAFAIFLLPFGGNFLGPLVVYLLKKNDYPFVADQGIESLNFQISLLIYTVISAMLIIVLIGLIGLFLIPIIGFIFVVIASLRANDGVRYRYPFTIRILR</sequence>